<dbReference type="EMBL" id="LAEV01000317">
    <property type="protein sequence ID" value="KKA30699.1"/>
    <property type="molecule type" value="Genomic_DNA"/>
</dbReference>
<reference evidence="7 8" key="1">
    <citation type="submission" date="2015-03" db="EMBL/GenBank/DDBJ databases">
        <authorList>
            <person name="Radwan O."/>
            <person name="Al-Naeli F.A."/>
            <person name="Rendon G.A."/>
            <person name="Fields C."/>
        </authorList>
    </citation>
    <scope>NUCLEOTIDE SEQUENCE [LARGE SCALE GENOMIC DNA]</scope>
    <source>
        <strain evidence="7">CR-DP1</strain>
    </source>
</reference>
<evidence type="ECO:0000313" key="7">
    <source>
        <dbReference type="EMBL" id="KKA30699.1"/>
    </source>
</evidence>
<dbReference type="FunFam" id="1.20.1540.10:FF:000004">
    <property type="entry name" value="Transmembrane protein 115"/>
    <property type="match status" value="1"/>
</dbReference>
<dbReference type="Proteomes" id="UP000033483">
    <property type="component" value="Unassembled WGS sequence"/>
</dbReference>
<dbReference type="GO" id="GO:0006890">
    <property type="term" value="P:retrograde vesicle-mediated transport, Golgi to endoplasmic reticulum"/>
    <property type="evidence" value="ECO:0007669"/>
    <property type="project" value="InterPro"/>
</dbReference>
<dbReference type="InterPro" id="IPR035952">
    <property type="entry name" value="Rhomboid-like_sf"/>
</dbReference>
<keyword evidence="2 6" id="KW-0812">Transmembrane</keyword>
<keyword evidence="3 6" id="KW-1133">Transmembrane helix</keyword>
<evidence type="ECO:0000256" key="5">
    <source>
        <dbReference type="SAM" id="MobiDB-lite"/>
    </source>
</evidence>
<dbReference type="PANTHER" id="PTHR13377">
    <property type="entry name" value="PLACENTAL PROTEIN 6"/>
    <property type="match status" value="1"/>
</dbReference>
<dbReference type="AlphaFoldDB" id="A0A0F4ZJA2"/>
<keyword evidence="4 6" id="KW-0472">Membrane</keyword>
<comment type="caution">
    <text evidence="7">The sequence shown here is derived from an EMBL/GenBank/DDBJ whole genome shotgun (WGS) entry which is preliminary data.</text>
</comment>
<organism evidence="7 8">
    <name type="scientific">Thielaviopsis punctulata</name>
    <dbReference type="NCBI Taxonomy" id="72032"/>
    <lineage>
        <taxon>Eukaryota</taxon>
        <taxon>Fungi</taxon>
        <taxon>Dikarya</taxon>
        <taxon>Ascomycota</taxon>
        <taxon>Pezizomycotina</taxon>
        <taxon>Sordariomycetes</taxon>
        <taxon>Hypocreomycetidae</taxon>
        <taxon>Microascales</taxon>
        <taxon>Ceratocystidaceae</taxon>
        <taxon>Thielaviopsis</taxon>
    </lineage>
</organism>
<dbReference type="GO" id="GO:0005794">
    <property type="term" value="C:Golgi apparatus"/>
    <property type="evidence" value="ECO:0007669"/>
    <property type="project" value="TreeGrafter"/>
</dbReference>
<feature type="transmembrane region" description="Helical" evidence="6">
    <location>
        <begin position="97"/>
        <end position="119"/>
    </location>
</feature>
<sequence length="348" mass="37605">MPPRLNLPPVTRALMIALGVQSLLSAAIRCRQWSAETTVVIPYLTLVPSLSLRYPWTFLTTTLVESNVFTAGISVFTLYHGGRYLERAWSSEELVKFVGIVAIASNLLTFMALVFMYSLSHVEGWTLTVVCGTVPLQVGFLVAFSQLLPAHTVTLFRGIISMRVPRFPLLYICLVTFLATTPLLSSASFFLAVHGFIVSWTYLRFYKTVFPDLESASAGHRGDASETFAFAEFFPGPLKPLVRGLSSVVFGILVAVRLCRPFTAADVSAASANRNHDGLARGVPGARAEAERRRALALRALDQRLQAATAAAASKTTPPGPMGPTVQTQPAAAKATMSSQPNDVLGGR</sequence>
<dbReference type="PANTHER" id="PTHR13377:SF3">
    <property type="entry name" value="TRANSMEMBRANE PROTEIN 115"/>
    <property type="match status" value="1"/>
</dbReference>
<evidence type="ECO:0000256" key="2">
    <source>
        <dbReference type="ARBA" id="ARBA00022692"/>
    </source>
</evidence>
<evidence type="ECO:0000256" key="3">
    <source>
        <dbReference type="ARBA" id="ARBA00022989"/>
    </source>
</evidence>
<name>A0A0F4ZJA2_9PEZI</name>
<dbReference type="OrthoDB" id="73612at2759"/>
<dbReference type="SUPFAM" id="SSF144091">
    <property type="entry name" value="Rhomboid-like"/>
    <property type="match status" value="1"/>
</dbReference>
<feature type="transmembrane region" description="Helical" evidence="6">
    <location>
        <begin position="125"/>
        <end position="148"/>
    </location>
</feature>
<evidence type="ECO:0000256" key="1">
    <source>
        <dbReference type="ARBA" id="ARBA00004141"/>
    </source>
</evidence>
<dbReference type="InterPro" id="IPR013861">
    <property type="entry name" value="TMEM115/Pdh1/Rbl19"/>
</dbReference>
<comment type="subcellular location">
    <subcellularLocation>
        <location evidence="1">Membrane</location>
        <topology evidence="1">Multi-pass membrane protein</topology>
    </subcellularLocation>
</comment>
<feature type="transmembrane region" description="Helical" evidence="6">
    <location>
        <begin position="169"/>
        <end position="197"/>
    </location>
</feature>
<feature type="transmembrane region" description="Helical" evidence="6">
    <location>
        <begin position="54"/>
        <end position="76"/>
    </location>
</feature>
<dbReference type="Pfam" id="PF08551">
    <property type="entry name" value="DUF1751"/>
    <property type="match status" value="1"/>
</dbReference>
<accession>A0A0F4ZJA2</accession>
<evidence type="ECO:0000256" key="6">
    <source>
        <dbReference type="SAM" id="Phobius"/>
    </source>
</evidence>
<evidence type="ECO:0000256" key="4">
    <source>
        <dbReference type="ARBA" id="ARBA00023136"/>
    </source>
</evidence>
<evidence type="ECO:0008006" key="9">
    <source>
        <dbReference type="Google" id="ProtNLM"/>
    </source>
</evidence>
<feature type="compositionally biased region" description="Polar residues" evidence="5">
    <location>
        <begin position="325"/>
        <end position="342"/>
    </location>
</feature>
<gene>
    <name evidence="7" type="ORF">TD95_005252</name>
</gene>
<protein>
    <recommendedName>
        <fullName evidence="9">Peptidase S54 rhomboid domain-containing protein</fullName>
    </recommendedName>
</protein>
<proteinExistence type="predicted"/>
<dbReference type="GO" id="GO:0016020">
    <property type="term" value="C:membrane"/>
    <property type="evidence" value="ECO:0007669"/>
    <property type="project" value="UniProtKB-SubCell"/>
</dbReference>
<keyword evidence="8" id="KW-1185">Reference proteome</keyword>
<dbReference type="SMART" id="SM01160">
    <property type="entry name" value="DUF1751"/>
    <property type="match status" value="1"/>
</dbReference>
<evidence type="ECO:0000313" key="8">
    <source>
        <dbReference type="Proteomes" id="UP000033483"/>
    </source>
</evidence>
<feature type="region of interest" description="Disordered" evidence="5">
    <location>
        <begin position="309"/>
        <end position="348"/>
    </location>
</feature>